<dbReference type="PANTHER" id="PTHR23022">
    <property type="entry name" value="TRANSPOSABLE ELEMENT-RELATED"/>
    <property type="match status" value="1"/>
</dbReference>
<accession>A0AAZ3QJ57</accession>
<dbReference type="PANTHER" id="PTHR23022:SF135">
    <property type="entry name" value="SI:DKEY-77F5.3"/>
    <property type="match status" value="1"/>
</dbReference>
<dbReference type="Pfam" id="PF13358">
    <property type="entry name" value="DDE_3"/>
    <property type="match status" value="1"/>
</dbReference>
<reference evidence="2" key="3">
    <citation type="submission" date="2025-09" db="UniProtKB">
        <authorList>
            <consortium name="Ensembl"/>
        </authorList>
    </citation>
    <scope>IDENTIFICATION</scope>
</reference>
<dbReference type="AlphaFoldDB" id="A0AAZ3QJ57"/>
<protein>
    <recommendedName>
        <fullName evidence="1">Tc1-like transposase DDE domain-containing protein</fullName>
    </recommendedName>
</protein>
<dbReference type="InterPro" id="IPR038717">
    <property type="entry name" value="Tc1-like_DDE_dom"/>
</dbReference>
<evidence type="ECO:0000259" key="1">
    <source>
        <dbReference type="Pfam" id="PF13358"/>
    </source>
</evidence>
<evidence type="ECO:0000313" key="3">
    <source>
        <dbReference type="Proteomes" id="UP000694402"/>
    </source>
</evidence>
<dbReference type="Proteomes" id="UP000694402">
    <property type="component" value="Unassembled WGS sequence"/>
</dbReference>
<keyword evidence="3" id="KW-1185">Reference proteome</keyword>
<dbReference type="Gene3D" id="3.30.420.10">
    <property type="entry name" value="Ribonuclease H-like superfamily/Ribonuclease H"/>
    <property type="match status" value="1"/>
</dbReference>
<dbReference type="GeneTree" id="ENSGT01120000271870"/>
<proteinExistence type="predicted"/>
<dbReference type="InterPro" id="IPR052338">
    <property type="entry name" value="Transposase_5"/>
</dbReference>
<dbReference type="Ensembl" id="ENSOTST00005116002.1">
    <property type="protein sequence ID" value="ENSOTSP00005128891.1"/>
    <property type="gene ID" value="ENSOTSG00005049987.1"/>
</dbReference>
<evidence type="ECO:0000313" key="2">
    <source>
        <dbReference type="Ensembl" id="ENSOTSP00005128891.1"/>
    </source>
</evidence>
<name>A0AAZ3QJ57_ONCTS</name>
<sequence>MGEPSRRTTICLYNVPQLTVHVRSNENKIELFGLNAKRHVCRKPGTIPTVKHGGGSIMLWGCFSAAGIGRLDRIEGKMNGAKYREILDGNLLQSLRLEQKLTFQYDNDPKHTAKTTQEWLLDKSLNVLEWPTQRPDLNPIEHLWRDLKIAVQRRSPSNFTEIERICREEWEKLPKYRCAKLVASYPRKLEAVITVVAAKGDSTKY</sequence>
<feature type="domain" description="Tc1-like transposase DDE" evidence="1">
    <location>
        <begin position="53"/>
        <end position="161"/>
    </location>
</feature>
<dbReference type="InterPro" id="IPR036397">
    <property type="entry name" value="RNaseH_sf"/>
</dbReference>
<reference evidence="3" key="1">
    <citation type="journal article" date="2018" name="PLoS ONE">
        <title>Chinook salmon (Oncorhynchus tshawytscha) genome and transcriptome.</title>
        <authorList>
            <person name="Christensen K.A."/>
            <person name="Leong J.S."/>
            <person name="Sakhrani D."/>
            <person name="Biagi C.A."/>
            <person name="Minkley D.R."/>
            <person name="Withler R.E."/>
            <person name="Rondeau E.B."/>
            <person name="Koop B.F."/>
            <person name="Devlin R.H."/>
        </authorList>
    </citation>
    <scope>NUCLEOTIDE SEQUENCE [LARGE SCALE GENOMIC DNA]</scope>
</reference>
<reference evidence="2" key="2">
    <citation type="submission" date="2025-08" db="UniProtKB">
        <authorList>
            <consortium name="Ensembl"/>
        </authorList>
    </citation>
    <scope>IDENTIFICATION</scope>
</reference>
<organism evidence="2 3">
    <name type="scientific">Oncorhynchus tshawytscha</name>
    <name type="common">Chinook salmon</name>
    <name type="synonym">Salmo tshawytscha</name>
    <dbReference type="NCBI Taxonomy" id="74940"/>
    <lineage>
        <taxon>Eukaryota</taxon>
        <taxon>Metazoa</taxon>
        <taxon>Chordata</taxon>
        <taxon>Craniata</taxon>
        <taxon>Vertebrata</taxon>
        <taxon>Euteleostomi</taxon>
        <taxon>Actinopterygii</taxon>
        <taxon>Neopterygii</taxon>
        <taxon>Teleostei</taxon>
        <taxon>Protacanthopterygii</taxon>
        <taxon>Salmoniformes</taxon>
        <taxon>Salmonidae</taxon>
        <taxon>Salmoninae</taxon>
        <taxon>Oncorhynchus</taxon>
    </lineage>
</organism>
<dbReference type="GO" id="GO:0003676">
    <property type="term" value="F:nucleic acid binding"/>
    <property type="evidence" value="ECO:0007669"/>
    <property type="project" value="InterPro"/>
</dbReference>